<accession>A0A8T1TM31</accession>
<dbReference type="EMBL" id="JAENGZ010002706">
    <property type="protein sequence ID" value="KAG6943043.1"/>
    <property type="molecule type" value="Genomic_DNA"/>
</dbReference>
<protein>
    <submittedName>
        <fullName evidence="1">Uncharacterized protein</fullName>
    </submittedName>
</protein>
<gene>
    <name evidence="1" type="ORF">JG687_00018696</name>
</gene>
<organism evidence="1 2">
    <name type="scientific">Phytophthora cactorum</name>
    <dbReference type="NCBI Taxonomy" id="29920"/>
    <lineage>
        <taxon>Eukaryota</taxon>
        <taxon>Sar</taxon>
        <taxon>Stramenopiles</taxon>
        <taxon>Oomycota</taxon>
        <taxon>Peronosporomycetes</taxon>
        <taxon>Peronosporales</taxon>
        <taxon>Peronosporaceae</taxon>
        <taxon>Phytophthora</taxon>
    </lineage>
</organism>
<comment type="caution">
    <text evidence="1">The sequence shown here is derived from an EMBL/GenBank/DDBJ whole genome shotgun (WGS) entry which is preliminary data.</text>
</comment>
<proteinExistence type="predicted"/>
<reference evidence="1" key="1">
    <citation type="submission" date="2021-01" db="EMBL/GenBank/DDBJ databases">
        <title>Phytophthora aleatoria, a newly-described species from Pinus radiata is distinct from Phytophthora cactorum isolates based on comparative genomics.</title>
        <authorList>
            <person name="Mcdougal R."/>
            <person name="Panda P."/>
            <person name="Williams N."/>
            <person name="Studholme D.J."/>
        </authorList>
    </citation>
    <scope>NUCLEOTIDE SEQUENCE</scope>
    <source>
        <strain evidence="1">NZFS 3830</strain>
    </source>
</reference>
<evidence type="ECO:0000313" key="2">
    <source>
        <dbReference type="Proteomes" id="UP000688947"/>
    </source>
</evidence>
<evidence type="ECO:0000313" key="1">
    <source>
        <dbReference type="EMBL" id="KAG6943043.1"/>
    </source>
</evidence>
<sequence length="67" mass="7679">MCPTNTFAVSRWSYHVSSLTVTAKGTRTMGNFHGKTCEKMENWKRVMKRRSSLEGLYASISVKTARY</sequence>
<name>A0A8T1TM31_9STRA</name>
<dbReference type="AlphaFoldDB" id="A0A8T1TM31"/>
<dbReference type="Proteomes" id="UP000688947">
    <property type="component" value="Unassembled WGS sequence"/>
</dbReference>